<evidence type="ECO:0000313" key="5">
    <source>
        <dbReference type="EMBL" id="JAG80589.1"/>
    </source>
</evidence>
<feature type="compositionally biased region" description="Low complexity" evidence="2">
    <location>
        <begin position="360"/>
        <end position="372"/>
    </location>
</feature>
<dbReference type="InterPro" id="IPR002418">
    <property type="entry name" value="Tscrpt_reg_Myc"/>
</dbReference>
<gene>
    <name evidence="4" type="primary">MYC_0</name>
    <name evidence="7" type="synonym">LOC105273969</name>
    <name evidence="5" type="synonym">MYC_1</name>
    <name evidence="4" type="ORF">g.48541</name>
    <name evidence="5" type="ORF">g.48545</name>
</gene>
<dbReference type="GeneID" id="105273969"/>
<feature type="compositionally biased region" description="Basic residues" evidence="2">
    <location>
        <begin position="337"/>
        <end position="350"/>
    </location>
</feature>
<feature type="domain" description="BHLH" evidence="3">
    <location>
        <begin position="381"/>
        <end position="433"/>
    </location>
</feature>
<feature type="region of interest" description="Disordered" evidence="2">
    <location>
        <begin position="273"/>
        <end position="391"/>
    </location>
</feature>
<reference evidence="4" key="1">
    <citation type="submission" date="2015-01" db="EMBL/GenBank/DDBJ databases">
        <title>Transcriptome Assembly of Fopius arisanus.</title>
        <authorList>
            <person name="Geib S."/>
        </authorList>
    </citation>
    <scope>NUCLEOTIDE SEQUENCE</scope>
</reference>
<evidence type="ECO:0000256" key="1">
    <source>
        <dbReference type="ARBA" id="ARBA00023125"/>
    </source>
</evidence>
<dbReference type="PRINTS" id="PR00044">
    <property type="entry name" value="LEUZIPPRMYC"/>
</dbReference>
<organism evidence="4">
    <name type="scientific">Fopius arisanus</name>
    <dbReference type="NCBI Taxonomy" id="64838"/>
    <lineage>
        <taxon>Eukaryota</taxon>
        <taxon>Metazoa</taxon>
        <taxon>Ecdysozoa</taxon>
        <taxon>Arthropoda</taxon>
        <taxon>Hexapoda</taxon>
        <taxon>Insecta</taxon>
        <taxon>Pterygota</taxon>
        <taxon>Neoptera</taxon>
        <taxon>Endopterygota</taxon>
        <taxon>Hymenoptera</taxon>
        <taxon>Apocrita</taxon>
        <taxon>Ichneumonoidea</taxon>
        <taxon>Braconidae</taxon>
        <taxon>Opiinae</taxon>
        <taxon>Fopius</taxon>
    </lineage>
</organism>
<dbReference type="InterPro" id="IPR011598">
    <property type="entry name" value="bHLH_dom"/>
</dbReference>
<dbReference type="FunFam" id="4.10.280.10:FF:000019">
    <property type="entry name" value="Myc proto-oncogene protein"/>
    <property type="match status" value="1"/>
</dbReference>
<evidence type="ECO:0000256" key="2">
    <source>
        <dbReference type="SAM" id="MobiDB-lite"/>
    </source>
</evidence>
<dbReference type="OrthoDB" id="5964374at2759"/>
<dbReference type="Proteomes" id="UP000694866">
    <property type="component" value="Unplaced"/>
</dbReference>
<feature type="compositionally biased region" description="Low complexity" evidence="2">
    <location>
        <begin position="113"/>
        <end position="130"/>
    </location>
</feature>
<dbReference type="Gene3D" id="4.10.280.10">
    <property type="entry name" value="Helix-loop-helix DNA-binding domain"/>
    <property type="match status" value="1"/>
</dbReference>
<dbReference type="PANTHER" id="PTHR45851">
    <property type="entry name" value="MYC PROTO-ONCOGENE"/>
    <property type="match status" value="1"/>
</dbReference>
<dbReference type="InterPro" id="IPR036638">
    <property type="entry name" value="HLH_DNA-bd_sf"/>
</dbReference>
<dbReference type="KEGG" id="fas:105273969"/>
<dbReference type="SUPFAM" id="SSF47459">
    <property type="entry name" value="HLH, helix-loop-helix DNA-binding domain"/>
    <property type="match status" value="1"/>
</dbReference>
<evidence type="ECO:0000313" key="7">
    <source>
        <dbReference type="RefSeq" id="XP_011315036.1"/>
    </source>
</evidence>
<name>A0A0C9QIF6_9HYME</name>
<feature type="region of interest" description="Disordered" evidence="2">
    <location>
        <begin position="108"/>
        <end position="162"/>
    </location>
</feature>
<evidence type="ECO:0000313" key="6">
    <source>
        <dbReference type="Proteomes" id="UP000694866"/>
    </source>
</evidence>
<keyword evidence="1" id="KW-0238">DNA-binding</keyword>
<dbReference type="EMBL" id="GBYB01003284">
    <property type="protein sequence ID" value="JAG73051.1"/>
    <property type="molecule type" value="Transcribed_RNA"/>
</dbReference>
<proteinExistence type="predicted"/>
<reference evidence="7" key="2">
    <citation type="submission" date="2025-04" db="UniProtKB">
        <authorList>
            <consortium name="RefSeq"/>
        </authorList>
    </citation>
    <scope>IDENTIFICATION</scope>
    <source>
        <strain evidence="7">USDA-PBARC FA_bdor</strain>
        <tissue evidence="7">Whole organism</tissue>
    </source>
</reference>
<dbReference type="CDD" id="cd11400">
    <property type="entry name" value="bHLHzip_Myc"/>
    <property type="match status" value="1"/>
</dbReference>
<dbReference type="InterPro" id="IPR050433">
    <property type="entry name" value="Myc_transcription_factors"/>
</dbReference>
<dbReference type="AlphaFoldDB" id="A0A0C9QIF6"/>
<dbReference type="PROSITE" id="PS50888">
    <property type="entry name" value="BHLH"/>
    <property type="match status" value="1"/>
</dbReference>
<feature type="compositionally biased region" description="Basic and acidic residues" evidence="2">
    <location>
        <begin position="294"/>
        <end position="312"/>
    </location>
</feature>
<dbReference type="EMBL" id="GBYB01010822">
    <property type="protein sequence ID" value="JAG80589.1"/>
    <property type="molecule type" value="Transcribed_RNA"/>
</dbReference>
<dbReference type="Pfam" id="PF00010">
    <property type="entry name" value="HLH"/>
    <property type="match status" value="1"/>
</dbReference>
<evidence type="ECO:0000259" key="3">
    <source>
        <dbReference type="PROSITE" id="PS50888"/>
    </source>
</evidence>
<dbReference type="GO" id="GO:0003677">
    <property type="term" value="F:DNA binding"/>
    <property type="evidence" value="ECO:0007669"/>
    <property type="project" value="UniProtKB-KW"/>
</dbReference>
<dbReference type="GO" id="GO:0046983">
    <property type="term" value="F:protein dimerization activity"/>
    <property type="evidence" value="ECO:0007669"/>
    <property type="project" value="InterPro"/>
</dbReference>
<accession>A0A0C9QIF6</accession>
<feature type="compositionally biased region" description="Basic and acidic residues" evidence="2">
    <location>
        <begin position="379"/>
        <end position="391"/>
    </location>
</feature>
<accession>A0A9R1TU88</accession>
<sequence>MPVPVWDSPDIGLLEEPLDTVLSDDIWKKFDLDTPLDMYTHYRDCTYEENVQSELYGQDVCYESRKIRHHDCMWAGLCISKEHNRTLPAKKDSQVHRKVAAGRSLLISRATPSQQSQSQLQTQTQIQTHYQQHRRNDNLESDGDSIRPETPQSSTESDTESECDVPIFKHDQICINEKLSECMSMGKAAPVSEVTGQLVRKCPERRRLALATPTHSNSSSTNITAMETEIRNTLSDHCYHINQPNTKDMENLGVQTPSDSEEEIDVVNFEKPCRPPMLLRHPNSTDQQVFRRSGFKEKPERRPRGRPRKIEEDGSQPKQKIKQEHDLEEQEPEPVAKRPKQRAYQRKTKMPKSGPPTPMSSPLKSSSSSSRSSSDDEPDIQKRNLHNDMERRRRIDLRNAYEDLRRLVPEIQDKERSAKVTILRQSAKYCDMLKDVEENSLSKIAELRMRQKKLYKRLQVLRRYFALTR</sequence>
<dbReference type="RefSeq" id="XP_011315036.1">
    <property type="nucleotide sequence ID" value="XM_011316734.1"/>
</dbReference>
<protein>
    <submittedName>
        <fullName evidence="4">MYC_0 protein</fullName>
    </submittedName>
    <submittedName>
        <fullName evidence="5">MYC_1 protein</fullName>
    </submittedName>
    <submittedName>
        <fullName evidence="7">N-myc 2 proto-oncogene protein</fullName>
    </submittedName>
</protein>
<dbReference type="CTD" id="4609"/>
<dbReference type="SMART" id="SM00353">
    <property type="entry name" value="HLH"/>
    <property type="match status" value="1"/>
</dbReference>
<evidence type="ECO:0000313" key="4">
    <source>
        <dbReference type="EMBL" id="JAG73051.1"/>
    </source>
</evidence>
<dbReference type="GO" id="GO:0003700">
    <property type="term" value="F:DNA-binding transcription factor activity"/>
    <property type="evidence" value="ECO:0007669"/>
    <property type="project" value="InterPro"/>
</dbReference>
<keyword evidence="6" id="KW-1185">Reference proteome</keyword>